<reference evidence="1 2" key="1">
    <citation type="submission" date="2016-10" db="EMBL/GenBank/DDBJ databases">
        <title>Proteomics and genomics reveal pathogen-plant mechanisms compatible with a hemibiotrophic lifestyle of Diplodia corticola.</title>
        <authorList>
            <person name="Fernandes I."/>
            <person name="De Jonge R."/>
            <person name="Van De Peer Y."/>
            <person name="Devreese B."/>
            <person name="Alves A."/>
            <person name="Esteves A.C."/>
        </authorList>
    </citation>
    <scope>NUCLEOTIDE SEQUENCE [LARGE SCALE GENOMIC DNA]</scope>
    <source>
        <strain evidence="1 2">CBS 112549</strain>
    </source>
</reference>
<dbReference type="AlphaFoldDB" id="A0A1J9QMI3"/>
<dbReference type="CDD" id="cd18186">
    <property type="entry name" value="BTB_POZ_ZBTB_KLHL-like"/>
    <property type="match status" value="1"/>
</dbReference>
<evidence type="ECO:0000313" key="2">
    <source>
        <dbReference type="Proteomes" id="UP000183809"/>
    </source>
</evidence>
<dbReference type="Gene3D" id="3.30.710.10">
    <property type="entry name" value="Potassium Channel Kv1.1, Chain A"/>
    <property type="match status" value="1"/>
</dbReference>
<dbReference type="SUPFAM" id="SSF54695">
    <property type="entry name" value="POZ domain"/>
    <property type="match status" value="1"/>
</dbReference>
<comment type="caution">
    <text evidence="1">The sequence shown here is derived from an EMBL/GenBank/DDBJ whole genome shotgun (WGS) entry which is preliminary data.</text>
</comment>
<accession>A0A1J9QMI3</accession>
<dbReference type="OrthoDB" id="5275938at2759"/>
<dbReference type="Proteomes" id="UP000183809">
    <property type="component" value="Unassembled WGS sequence"/>
</dbReference>
<keyword evidence="2" id="KW-1185">Reference proteome</keyword>
<dbReference type="STRING" id="236234.A0A1J9QMI3"/>
<name>A0A1J9QMI3_9PEZI</name>
<dbReference type="RefSeq" id="XP_020125949.1">
    <property type="nucleotide sequence ID" value="XM_020278955.1"/>
</dbReference>
<dbReference type="EMBL" id="MNUE01000075">
    <property type="protein sequence ID" value="OJD29689.1"/>
    <property type="molecule type" value="Genomic_DNA"/>
</dbReference>
<dbReference type="InterPro" id="IPR011333">
    <property type="entry name" value="SKP1/BTB/POZ_sf"/>
</dbReference>
<organism evidence="1 2">
    <name type="scientific">Diplodia corticola</name>
    <dbReference type="NCBI Taxonomy" id="236234"/>
    <lineage>
        <taxon>Eukaryota</taxon>
        <taxon>Fungi</taxon>
        <taxon>Dikarya</taxon>
        <taxon>Ascomycota</taxon>
        <taxon>Pezizomycotina</taxon>
        <taxon>Dothideomycetes</taxon>
        <taxon>Dothideomycetes incertae sedis</taxon>
        <taxon>Botryosphaeriales</taxon>
        <taxon>Botryosphaeriaceae</taxon>
        <taxon>Diplodia</taxon>
    </lineage>
</organism>
<proteinExistence type="predicted"/>
<gene>
    <name evidence="1" type="ORF">BKCO1_750004</name>
</gene>
<protein>
    <submittedName>
        <fullName evidence="1">Btb poz domain-containing protein</fullName>
    </submittedName>
</protein>
<sequence length="301" mass="33685">MTSTDPDSNVEAVHEIYPDGDILLVCGPNKVVLLIHSIFLTNASKVFAAMLNGNFREGQPQANGGRRTIPLPEDDPFAMECICASLHSRNERLPNSMTPKQLLAIAYAADKYDLVSSLRIISSHWFSANKATQSSFHIEDFWSTMAAAYILKDDDFFRSTTATIVLNHDQSFLGLDQLAGNIVPSEITLSLEEKRNSVRLALMQLLYRQAYITPNDCSCMESSRCTCGWNAQHCYEYMQKLGSTELLPEKISRTALHSVFTTMALMHQKFNLGLYFVTKLDELLKSCGISLDAFEQAEGYL</sequence>
<evidence type="ECO:0000313" key="1">
    <source>
        <dbReference type="EMBL" id="OJD29689.1"/>
    </source>
</evidence>
<dbReference type="GeneID" id="31019217"/>